<dbReference type="CDD" id="cd00028">
    <property type="entry name" value="B_lectin"/>
    <property type="match status" value="1"/>
</dbReference>
<evidence type="ECO:0000256" key="3">
    <source>
        <dbReference type="ARBA" id="ARBA00022475"/>
    </source>
</evidence>
<evidence type="ECO:0000259" key="17">
    <source>
        <dbReference type="PROSITE" id="PS50927"/>
    </source>
</evidence>
<comment type="catalytic activity">
    <reaction evidence="12">
        <text>L-threonyl-[protein] + ATP = O-phospho-L-threonyl-[protein] + ADP + H(+)</text>
        <dbReference type="Rhea" id="RHEA:46608"/>
        <dbReference type="Rhea" id="RHEA-COMP:11060"/>
        <dbReference type="Rhea" id="RHEA-COMP:11605"/>
        <dbReference type="ChEBI" id="CHEBI:15378"/>
        <dbReference type="ChEBI" id="CHEBI:30013"/>
        <dbReference type="ChEBI" id="CHEBI:30616"/>
        <dbReference type="ChEBI" id="CHEBI:61977"/>
        <dbReference type="ChEBI" id="CHEBI:456216"/>
        <dbReference type="EC" id="2.7.11.1"/>
    </reaction>
</comment>
<feature type="domain" description="Bulb-type lectin" evidence="17">
    <location>
        <begin position="24"/>
        <end position="145"/>
    </location>
</feature>
<dbReference type="GO" id="GO:0005524">
    <property type="term" value="F:ATP binding"/>
    <property type="evidence" value="ECO:0007669"/>
    <property type="project" value="UniProtKB-KW"/>
</dbReference>
<dbReference type="SUPFAM" id="SSF56112">
    <property type="entry name" value="Protein kinase-like (PK-like)"/>
    <property type="match status" value="2"/>
</dbReference>
<keyword evidence="6 15" id="KW-0732">Signal</keyword>
<dbReference type="SMART" id="SM00473">
    <property type="entry name" value="PAN_AP"/>
    <property type="match status" value="1"/>
</dbReference>
<organism evidence="19 20">
    <name type="scientific">Prunus dulcis</name>
    <name type="common">Almond</name>
    <name type="synonym">Amygdalus dulcis</name>
    <dbReference type="NCBI Taxonomy" id="3755"/>
    <lineage>
        <taxon>Eukaryota</taxon>
        <taxon>Viridiplantae</taxon>
        <taxon>Streptophyta</taxon>
        <taxon>Embryophyta</taxon>
        <taxon>Tracheophyta</taxon>
        <taxon>Spermatophyta</taxon>
        <taxon>Magnoliopsida</taxon>
        <taxon>eudicotyledons</taxon>
        <taxon>Gunneridae</taxon>
        <taxon>Pentapetalae</taxon>
        <taxon>rosids</taxon>
        <taxon>fabids</taxon>
        <taxon>Rosales</taxon>
        <taxon>Rosaceae</taxon>
        <taxon>Amygdaloideae</taxon>
        <taxon>Amygdaleae</taxon>
        <taxon>Prunus</taxon>
    </lineage>
</organism>
<evidence type="ECO:0000256" key="12">
    <source>
        <dbReference type="ARBA" id="ARBA00047899"/>
    </source>
</evidence>
<evidence type="ECO:0000313" key="19">
    <source>
        <dbReference type="EMBL" id="VVA35431.1"/>
    </source>
</evidence>
<feature type="signal peptide" evidence="15">
    <location>
        <begin position="1"/>
        <end position="23"/>
    </location>
</feature>
<dbReference type="FunFam" id="2.90.10.10:FF:000001">
    <property type="entry name" value="G-type lectin S-receptor-like serine/threonine-protein kinase"/>
    <property type="match status" value="1"/>
</dbReference>
<evidence type="ECO:0000313" key="20">
    <source>
        <dbReference type="Proteomes" id="UP000327085"/>
    </source>
</evidence>
<keyword evidence="7" id="KW-0547">Nucleotide-binding</keyword>
<evidence type="ECO:0000256" key="13">
    <source>
        <dbReference type="ARBA" id="ARBA00048679"/>
    </source>
</evidence>
<keyword evidence="4" id="KW-0723">Serine/threonine-protein kinase</keyword>
<evidence type="ECO:0000256" key="6">
    <source>
        <dbReference type="ARBA" id="ARBA00022729"/>
    </source>
</evidence>
<dbReference type="GO" id="GO:0005886">
    <property type="term" value="C:plasma membrane"/>
    <property type="evidence" value="ECO:0007669"/>
    <property type="project" value="UniProtKB-SubCell"/>
</dbReference>
<evidence type="ECO:0000259" key="18">
    <source>
        <dbReference type="PROSITE" id="PS50948"/>
    </source>
</evidence>
<dbReference type="InterPro" id="IPR001245">
    <property type="entry name" value="Ser-Thr/Tyr_kinase_cat_dom"/>
</dbReference>
<dbReference type="InterPro" id="IPR000719">
    <property type="entry name" value="Prot_kinase_dom"/>
</dbReference>
<evidence type="ECO:0000256" key="7">
    <source>
        <dbReference type="ARBA" id="ARBA00022741"/>
    </source>
</evidence>
<dbReference type="CDD" id="cd14066">
    <property type="entry name" value="STKc_IRAK"/>
    <property type="match status" value="1"/>
</dbReference>
<dbReference type="FunFam" id="1.10.510.10:FF:000060">
    <property type="entry name" value="G-type lectin S-receptor-like serine/threonine-protein kinase"/>
    <property type="match status" value="1"/>
</dbReference>
<keyword evidence="5" id="KW-0808">Transferase</keyword>
<keyword evidence="14" id="KW-1133">Transmembrane helix</keyword>
<dbReference type="Proteomes" id="UP000327085">
    <property type="component" value="Chromosome 4"/>
</dbReference>
<keyword evidence="8" id="KW-0418">Kinase</keyword>
<evidence type="ECO:0000256" key="8">
    <source>
        <dbReference type="ARBA" id="ARBA00022777"/>
    </source>
</evidence>
<evidence type="ECO:0000256" key="15">
    <source>
        <dbReference type="SAM" id="SignalP"/>
    </source>
</evidence>
<evidence type="ECO:0000256" key="14">
    <source>
        <dbReference type="SAM" id="Phobius"/>
    </source>
</evidence>
<feature type="chain" id="PRO_5022736870" description="non-specific serine/threonine protein kinase" evidence="15">
    <location>
        <begin position="24"/>
        <end position="976"/>
    </location>
</feature>
<dbReference type="Pfam" id="PF01453">
    <property type="entry name" value="B_lectin"/>
    <property type="match status" value="1"/>
</dbReference>
<evidence type="ECO:0000256" key="9">
    <source>
        <dbReference type="ARBA" id="ARBA00022840"/>
    </source>
</evidence>
<keyword evidence="14" id="KW-0812">Transmembrane</keyword>
<feature type="domain" description="Apple" evidence="18">
    <location>
        <begin position="340"/>
        <end position="423"/>
    </location>
</feature>
<dbReference type="InterPro" id="IPR001480">
    <property type="entry name" value="Bulb-type_lectin_dom"/>
</dbReference>
<dbReference type="PROSITE" id="PS50948">
    <property type="entry name" value="PAN"/>
    <property type="match status" value="1"/>
</dbReference>
<dbReference type="EMBL" id="CABIKO010000388">
    <property type="protein sequence ID" value="VVA35431.1"/>
    <property type="molecule type" value="Genomic_DNA"/>
</dbReference>
<evidence type="ECO:0000256" key="2">
    <source>
        <dbReference type="ARBA" id="ARBA00012513"/>
    </source>
</evidence>
<feature type="domain" description="Protein kinase" evidence="16">
    <location>
        <begin position="499"/>
        <end position="778"/>
    </location>
</feature>
<dbReference type="InterPro" id="IPR011009">
    <property type="entry name" value="Kinase-like_dom_sf"/>
</dbReference>
<dbReference type="Pfam" id="PF00954">
    <property type="entry name" value="S_locus_glycop"/>
    <property type="match status" value="1"/>
</dbReference>
<evidence type="ECO:0000256" key="5">
    <source>
        <dbReference type="ARBA" id="ARBA00022679"/>
    </source>
</evidence>
<dbReference type="GO" id="GO:0004674">
    <property type="term" value="F:protein serine/threonine kinase activity"/>
    <property type="evidence" value="ECO:0007669"/>
    <property type="project" value="UniProtKB-KW"/>
</dbReference>
<protein>
    <recommendedName>
        <fullName evidence="2">non-specific serine/threonine protein kinase</fullName>
        <ecNumber evidence="2">2.7.11.1</ecNumber>
    </recommendedName>
</protein>
<dbReference type="PANTHER" id="PTHR27002">
    <property type="entry name" value="RECEPTOR-LIKE SERINE/THREONINE-PROTEIN KINASE SD1-8"/>
    <property type="match status" value="1"/>
</dbReference>
<proteinExistence type="predicted"/>
<dbReference type="SMART" id="SM00108">
    <property type="entry name" value="B_lectin"/>
    <property type="match status" value="1"/>
</dbReference>
<dbReference type="PROSITE" id="PS50011">
    <property type="entry name" value="PROTEIN_KINASE_DOM"/>
    <property type="match status" value="1"/>
</dbReference>
<keyword evidence="10" id="KW-1015">Disulfide bond</keyword>
<dbReference type="InterPro" id="IPR008271">
    <property type="entry name" value="Ser/Thr_kinase_AS"/>
</dbReference>
<dbReference type="Gene3D" id="2.90.10.10">
    <property type="entry name" value="Bulb-type lectin domain"/>
    <property type="match status" value="1"/>
</dbReference>
<keyword evidence="14" id="KW-0472">Membrane</keyword>
<dbReference type="SMART" id="SM00220">
    <property type="entry name" value="S_TKc"/>
    <property type="match status" value="1"/>
</dbReference>
<sequence length="976" mass="109053">MGGLCFLLISTNLLFLFFTISSAVDIISPSQSISDNTTLVSSDGSFELGFFSPGSSTNRYLGIWYKNIPGRTVVWVANRCNPINDSSGVLMINSTGNLVLFGQNESVVWSTSSVKRVENAMVQLLDSGNLVVRDVKDGISGPYLWQSFDYPSDTLLPGMKLGWDLRTGLKRHISAWRNSEDPCPGNFTYGIEMELQAYPEAYIRNGTAKIYRASPFNGLTFCGSSEKHPARYGFNFVYNDDEVYYMYKPTIKSITSRIVLNQTTSSCIRFHWKKEDEAWTAHLSRPRDVCDHYGFCGANGNCIGENPVCQCLKGFKPKSQGKWNLADWSLGCVRNKPLSCQKTDKDGFLKFVGLKLPDTTHSWVNKSMNLKECRAECLNNCSCMAYRSSDIRGGTGCAIWFGDLIDTTQALTSGQEIYIRMSASELEENDGKLKTALIVVAVIAVVFSGVLLVAYYIHRRRKKLKEIRDRNQDNEGAPNEDLELPLFELATVICATDNFSSNNKLGEGGFGPVYKGTLPDGQKIAVKRLSRSSGQGLNEFKNEIILFAKLQHRNLVKLLGCCIKGEEKMLIYEYMPNRSLDSFIFDSVRGELLLDWPKRFHIICGVARGLLYLHQDSRLRIIHRDLKASNVLLDNEMNPKISDFGLARTLIGVDQSGGNTNRVVGTYGYMAPEYAIDGLFSVKSDVFSFGILVLEVISGRKNKGFYHPNHSHNLIGHAWRLWIQGRALELIDTCLESSCTLSEVLRCVHISLLCVQHHPEDRPSMASVVIMLGSEIALAQPKQPGFFIEKESHEVGSSLEYRGKRGRMEVRMRVKMGLRGPLVYRSKWFENVVGGDQTGGNTNRVVGTYSYMAPEYAIYGLFSVKSDVFSFGILVLEAWILWNQGRPLELIDTRLGSSYTLSEVLRCIHVSLLCVQHHPEDRPTMASVLIMLGSEIPLAQPKQPGFFIETESLEAGVSPGNQSSTNKISITLMEAH</sequence>
<evidence type="ECO:0000259" key="16">
    <source>
        <dbReference type="PROSITE" id="PS50011"/>
    </source>
</evidence>
<dbReference type="FunFam" id="3.30.200.20:FF:000195">
    <property type="entry name" value="G-type lectin S-receptor-like serine/threonine-protein kinase"/>
    <property type="match status" value="1"/>
</dbReference>
<dbReference type="Gene3D" id="1.10.510.10">
    <property type="entry name" value="Transferase(Phosphotransferase) domain 1"/>
    <property type="match status" value="2"/>
</dbReference>
<dbReference type="EC" id="2.7.11.1" evidence="2"/>
<dbReference type="InterPro" id="IPR036426">
    <property type="entry name" value="Bulb-type_lectin_dom_sf"/>
</dbReference>
<dbReference type="PANTHER" id="PTHR27002:SF900">
    <property type="entry name" value="S-LOCUS LECTIN KINASE FAMILY PROTEIN"/>
    <property type="match status" value="1"/>
</dbReference>
<comment type="subcellular location">
    <subcellularLocation>
        <location evidence="1">Cell membrane</location>
        <topology evidence="1">Single-pass type I membrane protein</topology>
    </subcellularLocation>
</comment>
<keyword evidence="11" id="KW-0325">Glycoprotein</keyword>
<evidence type="ECO:0000256" key="10">
    <source>
        <dbReference type="ARBA" id="ARBA00023157"/>
    </source>
</evidence>
<dbReference type="Pfam" id="PF08276">
    <property type="entry name" value="PAN_2"/>
    <property type="match status" value="1"/>
</dbReference>
<dbReference type="Gene3D" id="3.30.200.20">
    <property type="entry name" value="Phosphorylase Kinase, domain 1"/>
    <property type="match status" value="1"/>
</dbReference>
<dbReference type="PROSITE" id="PS00108">
    <property type="entry name" value="PROTEIN_KINASE_ST"/>
    <property type="match status" value="1"/>
</dbReference>
<dbReference type="CDD" id="cd01098">
    <property type="entry name" value="PAN_AP_plant"/>
    <property type="match status" value="1"/>
</dbReference>
<reference evidence="20" key="1">
    <citation type="journal article" date="2020" name="Plant J.">
        <title>Transposons played a major role in the diversification between the closely related almond and peach genomes: results from the almond genome sequence.</title>
        <authorList>
            <person name="Alioto T."/>
            <person name="Alexiou K.G."/>
            <person name="Bardil A."/>
            <person name="Barteri F."/>
            <person name="Castanera R."/>
            <person name="Cruz F."/>
            <person name="Dhingra A."/>
            <person name="Duval H."/>
            <person name="Fernandez I Marti A."/>
            <person name="Frias L."/>
            <person name="Galan B."/>
            <person name="Garcia J.L."/>
            <person name="Howad W."/>
            <person name="Gomez-Garrido J."/>
            <person name="Gut M."/>
            <person name="Julca I."/>
            <person name="Morata J."/>
            <person name="Puigdomenech P."/>
            <person name="Ribeca P."/>
            <person name="Rubio Cabetas M.J."/>
            <person name="Vlasova A."/>
            <person name="Wirthensohn M."/>
            <person name="Garcia-Mas J."/>
            <person name="Gabaldon T."/>
            <person name="Casacuberta J.M."/>
            <person name="Arus P."/>
        </authorList>
    </citation>
    <scope>NUCLEOTIDE SEQUENCE [LARGE SCALE GENOMIC DNA]</scope>
    <source>
        <strain evidence="20">cv. Texas</strain>
    </source>
</reference>
<dbReference type="Pfam" id="PF07714">
    <property type="entry name" value="PK_Tyr_Ser-Thr"/>
    <property type="match status" value="2"/>
</dbReference>
<dbReference type="Gramene" id="VVA35431">
    <property type="protein sequence ID" value="VVA35431"/>
    <property type="gene ID" value="Prudul26B035001"/>
</dbReference>
<dbReference type="PROSITE" id="PS50927">
    <property type="entry name" value="BULB_LECTIN"/>
    <property type="match status" value="1"/>
</dbReference>
<dbReference type="InterPro" id="IPR003609">
    <property type="entry name" value="Pan_app"/>
</dbReference>
<accession>A0A5E4G6J0</accession>
<name>A0A5E4G6J0_PRUDU</name>
<dbReference type="GO" id="GO:0048544">
    <property type="term" value="P:recognition of pollen"/>
    <property type="evidence" value="ECO:0007669"/>
    <property type="project" value="InterPro"/>
</dbReference>
<feature type="transmembrane region" description="Helical" evidence="14">
    <location>
        <begin position="436"/>
        <end position="457"/>
    </location>
</feature>
<evidence type="ECO:0000256" key="1">
    <source>
        <dbReference type="ARBA" id="ARBA00004251"/>
    </source>
</evidence>
<dbReference type="InterPro" id="IPR000858">
    <property type="entry name" value="S_locus_glycoprot_dom"/>
</dbReference>
<dbReference type="SUPFAM" id="SSF51110">
    <property type="entry name" value="alpha-D-mannose-specific plant lectins"/>
    <property type="match status" value="1"/>
</dbReference>
<comment type="catalytic activity">
    <reaction evidence="13">
        <text>L-seryl-[protein] + ATP = O-phospho-L-seryl-[protein] + ADP + H(+)</text>
        <dbReference type="Rhea" id="RHEA:17989"/>
        <dbReference type="Rhea" id="RHEA-COMP:9863"/>
        <dbReference type="Rhea" id="RHEA-COMP:11604"/>
        <dbReference type="ChEBI" id="CHEBI:15378"/>
        <dbReference type="ChEBI" id="CHEBI:29999"/>
        <dbReference type="ChEBI" id="CHEBI:30616"/>
        <dbReference type="ChEBI" id="CHEBI:83421"/>
        <dbReference type="ChEBI" id="CHEBI:456216"/>
        <dbReference type="EC" id="2.7.11.1"/>
    </reaction>
</comment>
<gene>
    <name evidence="19" type="ORF">ALMOND_2B035001</name>
</gene>
<keyword evidence="3" id="KW-1003">Cell membrane</keyword>
<dbReference type="AlphaFoldDB" id="A0A5E4G6J0"/>
<dbReference type="InParanoid" id="A0A5E4G6J0"/>
<evidence type="ECO:0000256" key="11">
    <source>
        <dbReference type="ARBA" id="ARBA00023180"/>
    </source>
</evidence>
<evidence type="ECO:0000256" key="4">
    <source>
        <dbReference type="ARBA" id="ARBA00022527"/>
    </source>
</evidence>
<keyword evidence="9" id="KW-0067">ATP-binding</keyword>